<dbReference type="GO" id="GO:0004386">
    <property type="term" value="F:helicase activity"/>
    <property type="evidence" value="ECO:0007669"/>
    <property type="project" value="UniProtKB-KW"/>
</dbReference>
<gene>
    <name evidence="2" type="ORF">GCM10017621_13790</name>
</gene>
<dbReference type="InterPro" id="IPR021139">
    <property type="entry name" value="NYN"/>
</dbReference>
<dbReference type="AlphaFoldDB" id="A0A9W6IK97"/>
<name>A0A9W6IK97_9PROT</name>
<organism evidence="2 3">
    <name type="scientific">Maricaulis virginensis</name>
    <dbReference type="NCBI Taxonomy" id="144022"/>
    <lineage>
        <taxon>Bacteria</taxon>
        <taxon>Pseudomonadati</taxon>
        <taxon>Pseudomonadota</taxon>
        <taxon>Alphaproteobacteria</taxon>
        <taxon>Maricaulales</taxon>
        <taxon>Maricaulaceae</taxon>
        <taxon>Maricaulis</taxon>
    </lineage>
</organism>
<keyword evidence="2" id="KW-0547">Nucleotide-binding</keyword>
<reference evidence="2" key="1">
    <citation type="journal article" date="2014" name="Int. J. Syst. Evol. Microbiol.">
        <title>Complete genome sequence of Corynebacterium casei LMG S-19264T (=DSM 44701T), isolated from a smear-ripened cheese.</title>
        <authorList>
            <consortium name="US DOE Joint Genome Institute (JGI-PGF)"/>
            <person name="Walter F."/>
            <person name="Albersmeier A."/>
            <person name="Kalinowski J."/>
            <person name="Ruckert C."/>
        </authorList>
    </citation>
    <scope>NUCLEOTIDE SEQUENCE</scope>
    <source>
        <strain evidence="2">VKM B-1513</strain>
    </source>
</reference>
<feature type="domain" description="NYN" evidence="1">
    <location>
        <begin position="5"/>
        <end position="172"/>
    </location>
</feature>
<dbReference type="Gene3D" id="3.40.50.1010">
    <property type="entry name" value="5'-nuclease"/>
    <property type="match status" value="1"/>
</dbReference>
<evidence type="ECO:0000313" key="3">
    <source>
        <dbReference type="Proteomes" id="UP001143486"/>
    </source>
</evidence>
<keyword evidence="3" id="KW-1185">Reference proteome</keyword>
<sequence>MQMKVAILIDGGHLRAGAKQARKTYDKDFIEAFARGCVAGDEYLLRILYYDSPQYRGQKSLPISGRPHQFTASDKWMVDLAKRDRFAVRRGTLAFRGWKPKALPLKQTAVDLVDTDFDPIFEQKGVDMRVGLDIATLSNERLVDRIVLVSGDTDMIPAMKHARKAGVEVVTVQLPKPAMGLHDQIMAHCDSVRPVVWP</sequence>
<keyword evidence="2" id="KW-0067">ATP-binding</keyword>
<dbReference type="GO" id="GO:0004540">
    <property type="term" value="F:RNA nuclease activity"/>
    <property type="evidence" value="ECO:0007669"/>
    <property type="project" value="InterPro"/>
</dbReference>
<evidence type="ECO:0000313" key="2">
    <source>
        <dbReference type="EMBL" id="GLK51871.1"/>
    </source>
</evidence>
<keyword evidence="2" id="KW-0378">Hydrolase</keyword>
<keyword evidence="2" id="KW-0347">Helicase</keyword>
<evidence type="ECO:0000259" key="1">
    <source>
        <dbReference type="Pfam" id="PF01936"/>
    </source>
</evidence>
<reference evidence="2" key="2">
    <citation type="submission" date="2023-01" db="EMBL/GenBank/DDBJ databases">
        <authorList>
            <person name="Sun Q."/>
            <person name="Evtushenko L."/>
        </authorList>
    </citation>
    <scope>NUCLEOTIDE SEQUENCE</scope>
    <source>
        <strain evidence="2">VKM B-1513</strain>
    </source>
</reference>
<accession>A0A9W6IK97</accession>
<comment type="caution">
    <text evidence="2">The sequence shown here is derived from an EMBL/GenBank/DDBJ whole genome shotgun (WGS) entry which is preliminary data.</text>
</comment>
<dbReference type="CDD" id="cd18722">
    <property type="entry name" value="PIN_NicB-like"/>
    <property type="match status" value="1"/>
</dbReference>
<dbReference type="EMBL" id="BSFE01000003">
    <property type="protein sequence ID" value="GLK51871.1"/>
    <property type="molecule type" value="Genomic_DNA"/>
</dbReference>
<proteinExistence type="predicted"/>
<dbReference type="Pfam" id="PF01936">
    <property type="entry name" value="NYN"/>
    <property type="match status" value="1"/>
</dbReference>
<dbReference type="Proteomes" id="UP001143486">
    <property type="component" value="Unassembled WGS sequence"/>
</dbReference>
<protein>
    <submittedName>
        <fullName evidence="2">Helicase</fullName>
    </submittedName>
</protein>